<dbReference type="EMBL" id="LFZO01001218">
    <property type="protein sequence ID" value="KXS93490.1"/>
    <property type="molecule type" value="Genomic_DNA"/>
</dbReference>
<dbReference type="STRING" id="113226.A0A139GTK8"/>
<reference evidence="2 3" key="1">
    <citation type="submission" date="2015-07" db="EMBL/GenBank/DDBJ databases">
        <title>Comparative genomics of the Sigatoka disease complex on banana suggests a link between parallel evolutionary changes in Pseudocercospora fijiensis and Pseudocercospora eumusae and increased virulence on the banana host.</title>
        <authorList>
            <person name="Chang T.-C."/>
            <person name="Salvucci A."/>
            <person name="Crous P.W."/>
            <person name="Stergiopoulos I."/>
        </authorList>
    </citation>
    <scope>NUCLEOTIDE SEQUENCE [LARGE SCALE GENOMIC DNA]</scope>
    <source>
        <strain evidence="2 3">CBS 116634</strain>
    </source>
</reference>
<evidence type="ECO:0000256" key="1">
    <source>
        <dbReference type="SAM" id="MobiDB-lite"/>
    </source>
</evidence>
<sequence length="102" mass="11305">MFIIWYCAAQSYSATALKRCKDGDTKNLDIATAAVDDEYNEPPPTYEEAVESPYTSRVQPVEDSETFELLTNATSTRPSESGPSSRWKATARTPVPTKPLQL</sequence>
<keyword evidence="3" id="KW-1185">Reference proteome</keyword>
<dbReference type="Proteomes" id="UP000073492">
    <property type="component" value="Unassembled WGS sequence"/>
</dbReference>
<feature type="compositionally biased region" description="Polar residues" evidence="1">
    <location>
        <begin position="69"/>
        <end position="84"/>
    </location>
</feature>
<comment type="caution">
    <text evidence="2">The sequence shown here is derived from an EMBL/GenBank/DDBJ whole genome shotgun (WGS) entry which is preliminary data.</text>
</comment>
<evidence type="ECO:0000313" key="3">
    <source>
        <dbReference type="Proteomes" id="UP000073492"/>
    </source>
</evidence>
<dbReference type="AlphaFoldDB" id="A0A139GTK8"/>
<dbReference type="OrthoDB" id="10550646at2759"/>
<feature type="non-terminal residue" evidence="2">
    <location>
        <position position="102"/>
    </location>
</feature>
<evidence type="ECO:0000313" key="2">
    <source>
        <dbReference type="EMBL" id="KXS93490.1"/>
    </source>
</evidence>
<gene>
    <name evidence="2" type="ORF">AC579_6912</name>
</gene>
<feature type="region of interest" description="Disordered" evidence="1">
    <location>
        <begin position="37"/>
        <end position="102"/>
    </location>
</feature>
<name>A0A139GTK8_9PEZI</name>
<organism evidence="2 3">
    <name type="scientific">Pseudocercospora musae</name>
    <dbReference type="NCBI Taxonomy" id="113226"/>
    <lineage>
        <taxon>Eukaryota</taxon>
        <taxon>Fungi</taxon>
        <taxon>Dikarya</taxon>
        <taxon>Ascomycota</taxon>
        <taxon>Pezizomycotina</taxon>
        <taxon>Dothideomycetes</taxon>
        <taxon>Dothideomycetidae</taxon>
        <taxon>Mycosphaerellales</taxon>
        <taxon>Mycosphaerellaceae</taxon>
        <taxon>Pseudocercospora</taxon>
    </lineage>
</organism>
<accession>A0A139GTK8</accession>
<protein>
    <submittedName>
        <fullName evidence="2">Uncharacterized protein</fullName>
    </submittedName>
</protein>
<proteinExistence type="predicted"/>